<dbReference type="EMBL" id="CAWUPB010001111">
    <property type="protein sequence ID" value="CAK7338216.1"/>
    <property type="molecule type" value="Genomic_DNA"/>
</dbReference>
<proteinExistence type="predicted"/>
<evidence type="ECO:0000313" key="1">
    <source>
        <dbReference type="EMBL" id="CAK7338216.1"/>
    </source>
</evidence>
<dbReference type="Proteomes" id="UP001314170">
    <property type="component" value="Unassembled WGS sequence"/>
</dbReference>
<organism evidence="1 2">
    <name type="scientific">Dovyalis caffra</name>
    <dbReference type="NCBI Taxonomy" id="77055"/>
    <lineage>
        <taxon>Eukaryota</taxon>
        <taxon>Viridiplantae</taxon>
        <taxon>Streptophyta</taxon>
        <taxon>Embryophyta</taxon>
        <taxon>Tracheophyta</taxon>
        <taxon>Spermatophyta</taxon>
        <taxon>Magnoliopsida</taxon>
        <taxon>eudicotyledons</taxon>
        <taxon>Gunneridae</taxon>
        <taxon>Pentapetalae</taxon>
        <taxon>rosids</taxon>
        <taxon>fabids</taxon>
        <taxon>Malpighiales</taxon>
        <taxon>Salicaceae</taxon>
        <taxon>Flacourtieae</taxon>
        <taxon>Dovyalis</taxon>
    </lineage>
</organism>
<dbReference type="AlphaFoldDB" id="A0AAV1RP89"/>
<reference evidence="1 2" key="1">
    <citation type="submission" date="2024-01" db="EMBL/GenBank/DDBJ databases">
        <authorList>
            <person name="Waweru B."/>
        </authorList>
    </citation>
    <scope>NUCLEOTIDE SEQUENCE [LARGE SCALE GENOMIC DNA]</scope>
</reference>
<keyword evidence="2" id="KW-1185">Reference proteome</keyword>
<sequence length="139" mass="15561">MGKQELLNLSPPVRPPPFPFFLHSMHVNPNTHGCPYVTTMSSFSSTDTNVLAKNAIPAVYNTGLVRGRLHHYMPLKARDLGFLPAKSCQPPSNLLSHKMDPIVGFRKKRGKLNDEFEETQNGTDSKICSYPHEVKIPHP</sequence>
<accession>A0AAV1RP89</accession>
<gene>
    <name evidence="1" type="ORF">DCAF_LOCUS13259</name>
</gene>
<name>A0AAV1RP89_9ROSI</name>
<protein>
    <submittedName>
        <fullName evidence="1">Uncharacterized protein</fullName>
    </submittedName>
</protein>
<evidence type="ECO:0000313" key="2">
    <source>
        <dbReference type="Proteomes" id="UP001314170"/>
    </source>
</evidence>
<comment type="caution">
    <text evidence="1">The sequence shown here is derived from an EMBL/GenBank/DDBJ whole genome shotgun (WGS) entry which is preliminary data.</text>
</comment>